<protein>
    <recommendedName>
        <fullName evidence="2">Arrestin C-terminal-like domain-containing protein</fullName>
    </recommendedName>
</protein>
<dbReference type="InterPro" id="IPR014752">
    <property type="entry name" value="Arrestin-like_C"/>
</dbReference>
<dbReference type="EMBL" id="JANIIK010000044">
    <property type="protein sequence ID" value="KAJ3604592.1"/>
    <property type="molecule type" value="Genomic_DNA"/>
</dbReference>
<dbReference type="Gene3D" id="2.60.40.640">
    <property type="match status" value="1"/>
</dbReference>
<dbReference type="SUPFAM" id="SSF81296">
    <property type="entry name" value="E set domains"/>
    <property type="match status" value="1"/>
</dbReference>
<dbReference type="InterPro" id="IPR011022">
    <property type="entry name" value="Arrestin_C-like"/>
</dbReference>
<sequence>MDRTIEQELNFASKAISGLSYLMTRQVGQIDKEMGAFSSGSVHMDATIESGVYSPGTTTLSIQNCDIISVEYQLKVYLDISFASDPEIKFPVVIVPQHSTANLQPGGTLQPYPPVAFGGPSRSDFPPPSACFVPPPGQNAYGHPAAFGSGYGPGPVGPPAYPAYPPMPAQPAMFPGPPVDTGAAHYHPVPPNVSPYGLPAQYSSSTPVHHPPPAPYAPPAPMFNPTPSAPPLIDHSSSAQTFNLPSFGSEMNTDFLSQQNEEPPPYLSMFPPPTTDQTK</sequence>
<evidence type="ECO:0000259" key="2">
    <source>
        <dbReference type="Pfam" id="PF02752"/>
    </source>
</evidence>
<feature type="region of interest" description="Disordered" evidence="1">
    <location>
        <begin position="197"/>
        <end position="279"/>
    </location>
</feature>
<dbReference type="InterPro" id="IPR014756">
    <property type="entry name" value="Ig_E-set"/>
</dbReference>
<dbReference type="GO" id="GO:0007399">
    <property type="term" value="P:nervous system development"/>
    <property type="evidence" value="ECO:0007669"/>
    <property type="project" value="UniProtKB-ARBA"/>
</dbReference>
<comment type="caution">
    <text evidence="3">The sequence shown here is derived from an EMBL/GenBank/DDBJ whole genome shotgun (WGS) entry which is preliminary data.</text>
</comment>
<dbReference type="AlphaFoldDB" id="A0A9Q0EHM5"/>
<evidence type="ECO:0000313" key="3">
    <source>
        <dbReference type="EMBL" id="KAJ3604592.1"/>
    </source>
</evidence>
<organism evidence="3 4">
    <name type="scientific">Muraenolepis orangiensis</name>
    <name type="common">Patagonian moray cod</name>
    <dbReference type="NCBI Taxonomy" id="630683"/>
    <lineage>
        <taxon>Eukaryota</taxon>
        <taxon>Metazoa</taxon>
        <taxon>Chordata</taxon>
        <taxon>Craniata</taxon>
        <taxon>Vertebrata</taxon>
        <taxon>Euteleostomi</taxon>
        <taxon>Actinopterygii</taxon>
        <taxon>Neopterygii</taxon>
        <taxon>Teleostei</taxon>
        <taxon>Neoteleostei</taxon>
        <taxon>Acanthomorphata</taxon>
        <taxon>Zeiogadaria</taxon>
        <taxon>Gadariae</taxon>
        <taxon>Gadiformes</taxon>
        <taxon>Muraenolepidoidei</taxon>
        <taxon>Muraenolepididae</taxon>
        <taxon>Muraenolepis</taxon>
    </lineage>
</organism>
<gene>
    <name evidence="3" type="ORF">NHX12_029332</name>
</gene>
<feature type="compositionally biased region" description="Polar residues" evidence="1">
    <location>
        <begin position="235"/>
        <end position="261"/>
    </location>
</feature>
<keyword evidence="4" id="KW-1185">Reference proteome</keyword>
<dbReference type="Pfam" id="PF02752">
    <property type="entry name" value="Arrestin_C"/>
    <property type="match status" value="1"/>
</dbReference>
<feature type="compositionally biased region" description="Pro residues" evidence="1">
    <location>
        <begin position="262"/>
        <end position="279"/>
    </location>
</feature>
<evidence type="ECO:0000256" key="1">
    <source>
        <dbReference type="SAM" id="MobiDB-lite"/>
    </source>
</evidence>
<feature type="domain" description="Arrestin C-terminal-like" evidence="2">
    <location>
        <begin position="55"/>
        <end position="96"/>
    </location>
</feature>
<evidence type="ECO:0000313" key="4">
    <source>
        <dbReference type="Proteomes" id="UP001148018"/>
    </source>
</evidence>
<name>A0A9Q0EHM5_9TELE</name>
<dbReference type="OrthoDB" id="7785529at2759"/>
<dbReference type="Proteomes" id="UP001148018">
    <property type="component" value="Unassembled WGS sequence"/>
</dbReference>
<accession>A0A9Q0EHM5</accession>
<proteinExistence type="predicted"/>
<reference evidence="3" key="1">
    <citation type="submission" date="2022-07" db="EMBL/GenBank/DDBJ databases">
        <title>Chromosome-level genome of Muraenolepis orangiensis.</title>
        <authorList>
            <person name="Kim J."/>
        </authorList>
    </citation>
    <scope>NUCLEOTIDE SEQUENCE</scope>
    <source>
        <strain evidence="3">KU_S4_2022</strain>
        <tissue evidence="3">Muscle</tissue>
    </source>
</reference>
<feature type="compositionally biased region" description="Pro residues" evidence="1">
    <location>
        <begin position="209"/>
        <end position="230"/>
    </location>
</feature>